<organism evidence="1 2">
    <name type="scientific">Candidatus Acidianus copahuensis</name>
    <dbReference type="NCBI Taxonomy" id="1160895"/>
    <lineage>
        <taxon>Archaea</taxon>
        <taxon>Thermoproteota</taxon>
        <taxon>Thermoprotei</taxon>
        <taxon>Sulfolobales</taxon>
        <taxon>Sulfolobaceae</taxon>
        <taxon>Acidianus</taxon>
    </lineage>
</organism>
<dbReference type="AlphaFoldDB" id="A0A031LKL3"/>
<keyword evidence="2" id="KW-1185">Reference proteome</keyword>
<dbReference type="Proteomes" id="UP000024332">
    <property type="component" value="Unassembled WGS sequence"/>
</dbReference>
<accession>A0A031LKL3</accession>
<dbReference type="RefSeq" id="WP_048100481.1">
    <property type="nucleotide sequence ID" value="NZ_JFZT01000057.1"/>
</dbReference>
<name>A0A031LKL3_9CREN</name>
<gene>
    <name evidence="1" type="ORF">CM19_11580</name>
</gene>
<sequence length="145" mass="16240">MATKEKLVTVKREIGDLRSNALSVTEQNILDFIENQVNKEDELFNAFEQSVNEKKFNEALILFFQVIQRTNLMYSYIFQPNIISMLANAKIATVVQDLIDCLSEIVADVVATIKANIKEMGLESISVTMLSNPPSINITLGIKNA</sequence>
<comment type="caution">
    <text evidence="1">The sequence shown here is derived from an EMBL/GenBank/DDBJ whole genome shotgun (WGS) entry which is preliminary data.</text>
</comment>
<evidence type="ECO:0000313" key="2">
    <source>
        <dbReference type="Proteomes" id="UP000024332"/>
    </source>
</evidence>
<protein>
    <submittedName>
        <fullName evidence="1">Uncharacterized protein</fullName>
    </submittedName>
</protein>
<dbReference type="EMBL" id="JFZT01000057">
    <property type="protein sequence ID" value="EZQ02096.1"/>
    <property type="molecule type" value="Genomic_DNA"/>
</dbReference>
<reference evidence="1 2" key="1">
    <citation type="submission" date="2014-03" db="EMBL/GenBank/DDBJ databases">
        <title>Draft genome sequence of the novel thermoacidophilic archaea Acidianus copahuensis ALE1 strain, isolated from Copahue volcanic area in Neuquen Argentina.</title>
        <authorList>
            <person name="Urbieta M.S."/>
            <person name="Rascovan N."/>
            <person name="Castro C."/>
            <person name="Revale S."/>
            <person name="Giaveno M.A."/>
            <person name="Vazquez M.P."/>
            <person name="Donati E.R."/>
        </authorList>
    </citation>
    <scope>NUCLEOTIDE SEQUENCE [LARGE SCALE GENOMIC DNA]</scope>
    <source>
        <strain evidence="1 2">ALE1</strain>
    </source>
</reference>
<dbReference type="OrthoDB" id="36993at2157"/>
<evidence type="ECO:0000313" key="1">
    <source>
        <dbReference type="EMBL" id="EZQ02096.1"/>
    </source>
</evidence>
<proteinExistence type="predicted"/>
<dbReference type="STRING" id="1160895.CM19_11580"/>